<evidence type="ECO:0000259" key="2">
    <source>
        <dbReference type="PROSITE" id="PS51175"/>
    </source>
</evidence>
<dbReference type="SUPFAM" id="SSF49373">
    <property type="entry name" value="Invasin/intimin cell-adhesion fragments"/>
    <property type="match status" value="1"/>
</dbReference>
<organism evidence="3 4">
    <name type="scientific">Flammeovirga aprica JL-4</name>
    <dbReference type="NCBI Taxonomy" id="694437"/>
    <lineage>
        <taxon>Bacteria</taxon>
        <taxon>Pseudomonadati</taxon>
        <taxon>Bacteroidota</taxon>
        <taxon>Cytophagia</taxon>
        <taxon>Cytophagales</taxon>
        <taxon>Flammeovirgaceae</taxon>
        <taxon>Flammeovirga</taxon>
    </lineage>
</organism>
<evidence type="ECO:0000313" key="4">
    <source>
        <dbReference type="Proteomes" id="UP000576082"/>
    </source>
</evidence>
<dbReference type="PANTHER" id="PTHR40469">
    <property type="entry name" value="SECRETED GLYCOSYL HYDROLASE"/>
    <property type="match status" value="1"/>
</dbReference>
<dbReference type="InterPro" id="IPR026444">
    <property type="entry name" value="Secre_tail"/>
</dbReference>
<dbReference type="GO" id="GO:0030246">
    <property type="term" value="F:carbohydrate binding"/>
    <property type="evidence" value="ECO:0007669"/>
    <property type="project" value="InterPro"/>
</dbReference>
<gene>
    <name evidence="3" type="ORF">HHU12_12565</name>
</gene>
<dbReference type="InterPro" id="IPR005084">
    <property type="entry name" value="CBM6"/>
</dbReference>
<dbReference type="Gene3D" id="2.60.40.1080">
    <property type="match status" value="1"/>
</dbReference>
<dbReference type="Pfam" id="PF18962">
    <property type="entry name" value="Por_Secre_tail"/>
    <property type="match status" value="1"/>
</dbReference>
<protein>
    <submittedName>
        <fullName evidence="3">Carbohydrate-binding protein</fullName>
    </submittedName>
</protein>
<feature type="domain" description="CBM6" evidence="2">
    <location>
        <begin position="1357"/>
        <end position="1484"/>
    </location>
</feature>
<feature type="domain" description="CBM6" evidence="2">
    <location>
        <begin position="1086"/>
        <end position="1209"/>
    </location>
</feature>
<name>A0A7X9RU75_9BACT</name>
<dbReference type="PROSITE" id="PS51175">
    <property type="entry name" value="CBM6"/>
    <property type="match status" value="6"/>
</dbReference>
<dbReference type="SUPFAM" id="SSF49785">
    <property type="entry name" value="Galactose-binding domain-like"/>
    <property type="match status" value="6"/>
</dbReference>
<dbReference type="Pfam" id="PF03422">
    <property type="entry name" value="CBM_6"/>
    <property type="match status" value="6"/>
</dbReference>
<keyword evidence="4" id="KW-1185">Reference proteome</keyword>
<proteinExistence type="predicted"/>
<keyword evidence="1" id="KW-0732">Signal</keyword>
<dbReference type="InterPro" id="IPR008964">
    <property type="entry name" value="Invasin/intimin_cell_adhesion"/>
</dbReference>
<evidence type="ECO:0000313" key="3">
    <source>
        <dbReference type="EMBL" id="NME68797.1"/>
    </source>
</evidence>
<sequence length="1663" mass="182455">MNTFLALVKRKKNWNSIFRVVLQSITFLFFSTLTFAQQVQVSSLAELNPYLSQDDVDVKLEPGVYNITAQDIVDGKFSDYSVIDSRLNYVLFLFSGNNSTYDFTDVTVNVETGVFNAFPGSYSNFYEVQTLGNNNVIKNLTLVDVGSVDDYPKNGACNIVMDGSGNRIEGFHTTAKGSFPYGYGDAFGKGGSYTIKHYKHSSCLIRGESNHVKGCTFIHRTYGHCVFMQAANNAKIEDCYIEGEVRSTDDMLAEEGTGSPADNIDFLTDWGYRLPPGYMLSTGEAGIRAYNAGETIIDGVEYNRGTSNVTVLNCTVKHMRTGVTIAHATGTKYVEGVTAIGCENGFSLGSGDVVDCYADCAFGPVYSSTYENDNSYNAEITIIPAEDPYYNGSGSVAYIGGSNHKITLKGGDANLAEDLKIKVGGDKNNLRLLYGNLPHQNDFKGSNFELNNLTNYPVFLSDKSENITGQSGGMVTDLGVNNNLTYTAVSALEIEAIDYAEMSGVTKTASYVTDITADDWMEYTIDVPYSGTYLMDYSVASASENGAFTVTHLSETIDQVTFPATGGAEVWNTVRSASSFFLEKGEQTIRITSNSSDWNFQGMDLLLECAQVDIVPYVEELNVLGTRLSLSETNEIDVFPGNTVKLLPEPTVGGSWSWTGPNGFSADTREIQISAIQAENAGEYEVTFTNDCGVEDKVVFTINVEDSYVIQAQNFTNSNGVETEVTSDDQGESNVTAIHTSDWMEYEINVPVSATYKFDYRVLSASNDGDFTVSLDGESLENITFSSSASWQTVTTATPFYLTEGMHTVKVTSNSEDWKLNWIELKGESFVNPCTLPFTHDGFTIKNEDKMWSSGLMDISCVNSVNVYAVFEAMGAMTASDQLNIYYKLDEGEKVQLLEETGALENNTVVLKDISGQTIEILIEGVSTSEDNYYEFTKINIVETTDPFQKIEAEDFDDQSGVKVGNNGDVDGGQNLGSITPGSWSMYAGLDLTEVKSIDLRLATIFNDAFVEIRLGSPEGRLVGKAFATNTNGWQVYETVSAHIEDVTGIYDVYLVYQTVSSSYVVNVNWLQFSDQFVKPVINPFERFEAEYFDEESGAEVVGTTDVDGGEDVVIGSTNGDYLKFDRLDITGVEQVEMRVANPNTACTIEVRLNSPDGKIISFIDVPSTGSLSDWTTVSAPVDAVFEENSIYFVFKEEQEVAVNWIKFKGTENSLGYLQTQDYDDSGLEKALISSITSDAEGGEQDLRNIVSGDWIMFSAVDLTGINSINTRFGSLSDDAFIEIRTDDSDGNLIGQIDLHNTGSWHNWETVSGNIEVEDGVYDLYFVYKTVNSSNVCNSNWFQLSEQIIAQPYGPLERIEAESYTRANGTSTTATTDEDGGEQEVSSIAQGNWLLFQNVDLSNAVSLDTRIASASDNVTIDVYVDAYDGEKLMTVEVPNTGGLSNWETVKTLLEGNGKEGIHHIYLVFNGEGEDLVNINWLQFSDLTEIVLLDQKITFPVFLQDYKVGDENIQLSATTDSGLPITYTSSDESVATIVDGDMVQINGAGEAYITASQEGNNKYKPATNLSRKLVVISDNVTSIDDLLGEISFYPNPASDWLVIKTKEFKNVAIEIVNSNGLAVHSQNIKQGESQINISKLNSGMYILKVVGNDKVLMTSKFIKR</sequence>
<dbReference type="CDD" id="cd04084">
    <property type="entry name" value="CBM6_xylanase-like"/>
    <property type="match status" value="4"/>
</dbReference>
<dbReference type="EMBL" id="JABANE010000029">
    <property type="protein sequence ID" value="NME68797.1"/>
    <property type="molecule type" value="Genomic_DNA"/>
</dbReference>
<evidence type="ECO:0000256" key="1">
    <source>
        <dbReference type="ARBA" id="ARBA00022729"/>
    </source>
</evidence>
<accession>A0A7X9RU75</accession>
<dbReference type="CDD" id="cd04080">
    <property type="entry name" value="CBM6_cellulase-like"/>
    <property type="match status" value="2"/>
</dbReference>
<reference evidence="3 4" key="1">
    <citation type="submission" date="2020-04" db="EMBL/GenBank/DDBJ databases">
        <title>Flammeovirga sp. SR4, a novel species isolated from seawater.</title>
        <authorList>
            <person name="Wang X."/>
        </authorList>
    </citation>
    <scope>NUCLEOTIDE SEQUENCE [LARGE SCALE GENOMIC DNA]</scope>
    <source>
        <strain evidence="3 4">ATCC 23126</strain>
    </source>
</reference>
<dbReference type="Gene3D" id="2.60.40.10">
    <property type="entry name" value="Immunoglobulins"/>
    <property type="match status" value="1"/>
</dbReference>
<dbReference type="PANTHER" id="PTHR40469:SF2">
    <property type="entry name" value="GALACTOSE-BINDING DOMAIN-LIKE SUPERFAMILY PROTEIN"/>
    <property type="match status" value="1"/>
</dbReference>
<feature type="domain" description="CBM6" evidence="2">
    <location>
        <begin position="484"/>
        <end position="608"/>
    </location>
</feature>
<dbReference type="InterPro" id="IPR013783">
    <property type="entry name" value="Ig-like_fold"/>
</dbReference>
<dbReference type="Proteomes" id="UP000576082">
    <property type="component" value="Unassembled WGS sequence"/>
</dbReference>
<feature type="domain" description="CBM6" evidence="2">
    <location>
        <begin position="949"/>
        <end position="1074"/>
    </location>
</feature>
<comment type="caution">
    <text evidence="3">The sequence shown here is derived from an EMBL/GenBank/DDBJ whole genome shotgun (WGS) entry which is preliminary data.</text>
</comment>
<dbReference type="SMART" id="SM00606">
    <property type="entry name" value="CBD_IV"/>
    <property type="match status" value="6"/>
</dbReference>
<dbReference type="InterPro" id="IPR008979">
    <property type="entry name" value="Galactose-bd-like_sf"/>
</dbReference>
<feature type="domain" description="CBM6" evidence="2">
    <location>
        <begin position="708"/>
        <end position="826"/>
    </location>
</feature>
<dbReference type="RefSeq" id="WP_169657088.1">
    <property type="nucleotide sequence ID" value="NZ_JABANE010000029.1"/>
</dbReference>
<feature type="domain" description="CBM6" evidence="2">
    <location>
        <begin position="1216"/>
        <end position="1345"/>
    </location>
</feature>
<dbReference type="InterPro" id="IPR006584">
    <property type="entry name" value="Cellulose-bd_IV"/>
</dbReference>
<dbReference type="NCBIfam" id="TIGR04183">
    <property type="entry name" value="Por_Secre_tail"/>
    <property type="match status" value="1"/>
</dbReference>
<dbReference type="Gene3D" id="2.60.120.260">
    <property type="entry name" value="Galactose-binding domain-like"/>
    <property type="match status" value="6"/>
</dbReference>